<feature type="compositionally biased region" description="Basic and acidic residues" evidence="1">
    <location>
        <begin position="453"/>
        <end position="468"/>
    </location>
</feature>
<proteinExistence type="predicted"/>
<dbReference type="SUPFAM" id="SSF51126">
    <property type="entry name" value="Pectin lyase-like"/>
    <property type="match status" value="1"/>
</dbReference>
<dbReference type="AlphaFoldDB" id="A0A2S9XX84"/>
<comment type="caution">
    <text evidence="2">The sequence shown here is derived from an EMBL/GenBank/DDBJ whole genome shotgun (WGS) entry which is preliminary data.</text>
</comment>
<gene>
    <name evidence="2" type="ORF">ENSA7_66810</name>
</gene>
<dbReference type="InterPro" id="IPR011050">
    <property type="entry name" value="Pectin_lyase_fold/virulence"/>
</dbReference>
<protein>
    <submittedName>
        <fullName evidence="2">Uncharacterized protein</fullName>
    </submittedName>
</protein>
<feature type="region of interest" description="Disordered" evidence="1">
    <location>
        <begin position="9"/>
        <end position="85"/>
    </location>
</feature>
<dbReference type="InterPro" id="IPR006626">
    <property type="entry name" value="PbH1"/>
</dbReference>
<dbReference type="SMART" id="SM00710">
    <property type="entry name" value="PbH1"/>
    <property type="match status" value="4"/>
</dbReference>
<feature type="region of interest" description="Disordered" evidence="1">
    <location>
        <begin position="439"/>
        <end position="468"/>
    </location>
</feature>
<dbReference type="Proteomes" id="UP000238823">
    <property type="component" value="Unassembled WGS sequence"/>
</dbReference>
<dbReference type="Gene3D" id="2.160.20.10">
    <property type="entry name" value="Single-stranded right-handed beta-helix, Pectin lyase-like"/>
    <property type="match status" value="1"/>
</dbReference>
<feature type="compositionally biased region" description="Acidic residues" evidence="1">
    <location>
        <begin position="28"/>
        <end position="71"/>
    </location>
</feature>
<name>A0A2S9XX84_9BACT</name>
<evidence type="ECO:0000313" key="2">
    <source>
        <dbReference type="EMBL" id="PRP97331.1"/>
    </source>
</evidence>
<dbReference type="InterPro" id="IPR012334">
    <property type="entry name" value="Pectin_lyas_fold"/>
</dbReference>
<organism evidence="2 3">
    <name type="scientific">Enhygromyxa salina</name>
    <dbReference type="NCBI Taxonomy" id="215803"/>
    <lineage>
        <taxon>Bacteria</taxon>
        <taxon>Pseudomonadati</taxon>
        <taxon>Myxococcota</taxon>
        <taxon>Polyangia</taxon>
        <taxon>Nannocystales</taxon>
        <taxon>Nannocystaceae</taxon>
        <taxon>Enhygromyxa</taxon>
    </lineage>
</organism>
<reference evidence="2 3" key="1">
    <citation type="submission" date="2018-03" db="EMBL/GenBank/DDBJ databases">
        <title>Draft Genome Sequences of the Obligatory Marine Myxobacteria Enhygromyxa salina SWB007.</title>
        <authorList>
            <person name="Poehlein A."/>
            <person name="Moghaddam J.A."/>
            <person name="Harms H."/>
            <person name="Alanjari M."/>
            <person name="Koenig G.M."/>
            <person name="Daniel R."/>
            <person name="Schaeberle T.F."/>
        </authorList>
    </citation>
    <scope>NUCLEOTIDE SEQUENCE [LARGE SCALE GENOMIC DNA]</scope>
    <source>
        <strain evidence="2 3">SWB007</strain>
    </source>
</reference>
<sequence>MIGACLVLGPVACSGESPADGDGTGETGDGDGDPGDGDGDPGDGDGDGDPGDGDGDPGDGDGDPGDGDGDSDCGPIGEPPPLGPIVMVAPADAAMLPQLVLDAEPNTTFMFADGTYDLSGGNLLHVTTPGLRFVGASHDRDAVVLDADYGIGEIFLVAASNTTIAHMTVQRAYWHPIHVTGGAAANTENTLIYDVAVIDPGQQAIKINASGQGFYSDNGTVACSSVTMTDAGRSQVENCYTGGIDAHSAWGWEVRDNYFEGFWCGAGLSEHAVHFWVTGRDTVVERNTIVDCARGIGFGLGQNGNGKQRVYDDDPCPGADYLGHVDGIIRNNMIFAGREQLFASQSGFDAGVSLEQACGAVVAHNSVVSLQPPFVSMEYRFANTSATIVNNLTTHAIVMRDGGQASLAGNLVDQGLDQLVDGPGGDLHLSEGATAIDAGDPSGLDWAATDFDNQARDAAPDVGADERR</sequence>
<dbReference type="EMBL" id="PVNL01000130">
    <property type="protein sequence ID" value="PRP97331.1"/>
    <property type="molecule type" value="Genomic_DNA"/>
</dbReference>
<accession>A0A2S9XX84</accession>
<evidence type="ECO:0000313" key="3">
    <source>
        <dbReference type="Proteomes" id="UP000238823"/>
    </source>
</evidence>
<evidence type="ECO:0000256" key="1">
    <source>
        <dbReference type="SAM" id="MobiDB-lite"/>
    </source>
</evidence>